<proteinExistence type="inferred from homology"/>
<name>A0A1X6ZXX0_9RHOB</name>
<dbReference type="EC" id="5.1.1.4" evidence="4"/>
<evidence type="ECO:0000256" key="1">
    <source>
        <dbReference type="ARBA" id="ARBA00007529"/>
    </source>
</evidence>
<comment type="similarity">
    <text evidence="1">Belongs to the proline racemase family.</text>
</comment>
<dbReference type="PANTHER" id="PTHR33442">
    <property type="entry name" value="TRANS-3-HYDROXY-L-PROLINE DEHYDRATASE"/>
    <property type="match status" value="1"/>
</dbReference>
<dbReference type="EMBL" id="FWFX01000012">
    <property type="protein sequence ID" value="SLN64206.1"/>
    <property type="molecule type" value="Genomic_DNA"/>
</dbReference>
<keyword evidence="4" id="KW-0413">Isomerase</keyword>
<dbReference type="OrthoDB" id="181267at2"/>
<gene>
    <name evidence="4" type="ORF">ROA7450_03390</name>
</gene>
<evidence type="ECO:0000313" key="5">
    <source>
        <dbReference type="Proteomes" id="UP000193061"/>
    </source>
</evidence>
<dbReference type="AlphaFoldDB" id="A0A1X6ZXX0"/>
<keyword evidence="5" id="KW-1185">Reference proteome</keyword>
<dbReference type="RefSeq" id="WP_085807064.1">
    <property type="nucleotide sequence ID" value="NZ_FWFX01000012.1"/>
</dbReference>
<dbReference type="GO" id="GO:0047580">
    <property type="term" value="F:4-hydroxyproline epimerase activity"/>
    <property type="evidence" value="ECO:0007669"/>
    <property type="project" value="TreeGrafter"/>
</dbReference>
<feature type="binding site" evidence="3">
    <location>
        <position position="82"/>
    </location>
    <ligand>
        <name>substrate</name>
    </ligand>
</feature>
<feature type="active site" description="Proton acceptor" evidence="2">
    <location>
        <position position="90"/>
    </location>
</feature>
<organism evidence="4 5">
    <name type="scientific">Roseovarius albus</name>
    <dbReference type="NCBI Taxonomy" id="1247867"/>
    <lineage>
        <taxon>Bacteria</taxon>
        <taxon>Pseudomonadati</taxon>
        <taxon>Pseudomonadota</taxon>
        <taxon>Alphaproteobacteria</taxon>
        <taxon>Rhodobacterales</taxon>
        <taxon>Roseobacteraceae</taxon>
        <taxon>Roseovarius</taxon>
    </lineage>
</organism>
<accession>A0A1X6ZXX0</accession>
<dbReference type="Pfam" id="PF05544">
    <property type="entry name" value="Pro_racemase"/>
    <property type="match status" value="1"/>
</dbReference>
<evidence type="ECO:0000313" key="4">
    <source>
        <dbReference type="EMBL" id="SLN64206.1"/>
    </source>
</evidence>
<dbReference type="SFLD" id="SFLDS00028">
    <property type="entry name" value="Proline_Racemase"/>
    <property type="match status" value="1"/>
</dbReference>
<feature type="binding site" evidence="3">
    <location>
        <begin position="91"/>
        <end position="92"/>
    </location>
    <ligand>
        <name>substrate</name>
    </ligand>
</feature>
<dbReference type="FunFam" id="3.10.310.10:FF:000005">
    <property type="entry name" value="Proline racemase"/>
    <property type="match status" value="1"/>
</dbReference>
<feature type="binding site" evidence="3">
    <location>
        <position position="250"/>
    </location>
    <ligand>
        <name>substrate</name>
    </ligand>
</feature>
<evidence type="ECO:0000256" key="2">
    <source>
        <dbReference type="PIRSR" id="PIRSR029792-1"/>
    </source>
</evidence>
<dbReference type="SUPFAM" id="SSF54506">
    <property type="entry name" value="Diaminopimelate epimerase-like"/>
    <property type="match status" value="1"/>
</dbReference>
<dbReference type="InterPro" id="IPR008794">
    <property type="entry name" value="Pro_racemase_fam"/>
</dbReference>
<evidence type="ECO:0000256" key="3">
    <source>
        <dbReference type="PIRSR" id="PIRSR029792-2"/>
    </source>
</evidence>
<dbReference type="Gene3D" id="3.10.310.10">
    <property type="entry name" value="Diaminopimelate Epimerase, Chain A, domain 1"/>
    <property type="match status" value="2"/>
</dbReference>
<feature type="binding site" evidence="3">
    <location>
        <begin position="255"/>
        <end position="256"/>
    </location>
    <ligand>
        <name>substrate</name>
    </ligand>
</feature>
<protein>
    <submittedName>
        <fullName evidence="4">Proline racemase</fullName>
        <ecNumber evidence="4">5.1.1.4</ecNumber>
    </submittedName>
</protein>
<reference evidence="4 5" key="1">
    <citation type="submission" date="2017-03" db="EMBL/GenBank/DDBJ databases">
        <authorList>
            <person name="Afonso C.L."/>
            <person name="Miller P.J."/>
            <person name="Scott M.A."/>
            <person name="Spackman E."/>
            <person name="Goraichik I."/>
            <person name="Dimitrov K.M."/>
            <person name="Suarez D.L."/>
            <person name="Swayne D.E."/>
        </authorList>
    </citation>
    <scope>NUCLEOTIDE SEQUENCE [LARGE SCALE GENOMIC DNA]</scope>
    <source>
        <strain evidence="4 5">CECT 7450</strain>
    </source>
</reference>
<dbReference type="PIRSF" id="PIRSF029792">
    <property type="entry name" value="Pro_racemase"/>
    <property type="match status" value="1"/>
</dbReference>
<dbReference type="GO" id="GO:0018112">
    <property type="term" value="F:proline racemase activity"/>
    <property type="evidence" value="ECO:0007669"/>
    <property type="project" value="UniProtKB-EC"/>
</dbReference>
<dbReference type="Proteomes" id="UP000193061">
    <property type="component" value="Unassembled WGS sequence"/>
</dbReference>
<feature type="active site" description="Proton donor" evidence="2">
    <location>
        <position position="254"/>
    </location>
</feature>
<dbReference type="PANTHER" id="PTHR33442:SF5">
    <property type="entry name" value="BIFUNCTIONAL TRANS-3-HYDROXY-L-PROLINE DEHYDRATASE_2-EPIMERASE"/>
    <property type="match status" value="1"/>
</dbReference>
<sequence length="357" mass="38520">MRWNRVVTVVGAHAEGEVGRVITGGVLDVPGDTMLEKMTYLQAHDELRQFVNQEPRGCAQMTTNLLLPPCAPGADAAFIPMQADGTHAMSGSNAMCVTTVLLETGILPMTEPETVVVLDTAAGLIKATARCLNGKVENVALDFFPAYAEKTDTRIEVEGLGTLNVDVAFGGVFYVMPSAKDLGFTIEPDMAKDMVELGAKIKTAAREQISVKHPEITQFNSIDFVMFTDEVVTEQGILKNATIMPPGRVDRSPCGTGSAARLAAMHAKGQAQIGQKFEMRSTINSHFQASITSETKIGTKTAVIPKISGRAWIYAMMQLGRDPSDPYQHGYTLADTWGTEIEHIIGNCSTHRSTSNL</sequence>